<dbReference type="InterPro" id="IPR036388">
    <property type="entry name" value="WH-like_DNA-bd_sf"/>
</dbReference>
<dbReference type="GO" id="GO:0003677">
    <property type="term" value="F:DNA binding"/>
    <property type="evidence" value="ECO:0007669"/>
    <property type="project" value="UniProtKB-KW"/>
</dbReference>
<evidence type="ECO:0000259" key="4">
    <source>
        <dbReference type="PROSITE" id="PS50949"/>
    </source>
</evidence>
<dbReference type="SMART" id="SM00345">
    <property type="entry name" value="HTH_GNTR"/>
    <property type="match status" value="1"/>
</dbReference>
<keyword evidence="2" id="KW-0238">DNA-binding</keyword>
<dbReference type="CDD" id="cd07377">
    <property type="entry name" value="WHTH_GntR"/>
    <property type="match status" value="1"/>
</dbReference>
<dbReference type="GO" id="GO:0003700">
    <property type="term" value="F:DNA-binding transcription factor activity"/>
    <property type="evidence" value="ECO:0007669"/>
    <property type="project" value="InterPro"/>
</dbReference>
<dbReference type="Gene3D" id="1.10.10.10">
    <property type="entry name" value="Winged helix-like DNA-binding domain superfamily/Winged helix DNA-binding domain"/>
    <property type="match status" value="1"/>
</dbReference>
<dbReference type="SUPFAM" id="SSF46785">
    <property type="entry name" value="Winged helix' DNA-binding domain"/>
    <property type="match status" value="1"/>
</dbReference>
<keyword evidence="3" id="KW-0804">Transcription</keyword>
<name>A0A7C9NBT7_9BACT</name>
<dbReference type="PANTHER" id="PTHR38445:SF9">
    <property type="entry name" value="HTH-TYPE TRANSCRIPTIONAL REPRESSOR YTRA"/>
    <property type="match status" value="1"/>
</dbReference>
<reference evidence="5" key="1">
    <citation type="submission" date="2018-08" db="EMBL/GenBank/DDBJ databases">
        <title>Murine metabolic-syndrome-specific gut microbial biobank.</title>
        <authorList>
            <person name="Liu C."/>
        </authorList>
    </citation>
    <scope>NUCLEOTIDE SEQUENCE [LARGE SCALE GENOMIC DNA]</scope>
    <source>
        <strain evidence="5">Z82</strain>
    </source>
</reference>
<evidence type="ECO:0000313" key="5">
    <source>
        <dbReference type="EMBL" id="NBI33988.1"/>
    </source>
</evidence>
<proteinExistence type="predicted"/>
<evidence type="ECO:0000256" key="1">
    <source>
        <dbReference type="ARBA" id="ARBA00023015"/>
    </source>
</evidence>
<keyword evidence="1" id="KW-0805">Transcription regulation</keyword>
<dbReference type="InterPro" id="IPR000524">
    <property type="entry name" value="Tscrpt_reg_HTH_GntR"/>
</dbReference>
<protein>
    <submittedName>
        <fullName evidence="5">GntR family transcriptional regulator</fullName>
    </submittedName>
</protein>
<dbReference type="AlphaFoldDB" id="A0A7C9NBT7"/>
<dbReference type="PANTHER" id="PTHR38445">
    <property type="entry name" value="HTH-TYPE TRANSCRIPTIONAL REPRESSOR YTRA"/>
    <property type="match status" value="1"/>
</dbReference>
<accession>A0A7C9NBT7</accession>
<organism evidence="5">
    <name type="scientific">Muribaculaceae bacterium Z82</name>
    <dbReference type="NCBI Taxonomy" id="2304548"/>
    <lineage>
        <taxon>Bacteria</taxon>
        <taxon>Pseudomonadati</taxon>
        <taxon>Bacteroidota</taxon>
        <taxon>Bacteroidia</taxon>
        <taxon>Bacteroidales</taxon>
        <taxon>Muribaculaceae</taxon>
    </lineage>
</organism>
<dbReference type="PROSITE" id="PS50949">
    <property type="entry name" value="HTH_GNTR"/>
    <property type="match status" value="1"/>
</dbReference>
<comment type="caution">
    <text evidence="5">The sequence shown here is derived from an EMBL/GenBank/DDBJ whole genome shotgun (WGS) entry which is preliminary data.</text>
</comment>
<feature type="domain" description="HTH gntR-type" evidence="4">
    <location>
        <begin position="12"/>
        <end position="80"/>
    </location>
</feature>
<sequence length="136" mass="14663">MFEFEKDEQSGVPLWVQLRNRIVFLINSGAYASGDQLPTIHELASQLSINYNTVSKVYTSLANDGYITAKRGVGAFVNGYDGEEAEAQSDAVGQALSECVAALTDLGLSHSDIEAAMRAHLRKLELSEGGRRRGGA</sequence>
<dbReference type="InterPro" id="IPR036390">
    <property type="entry name" value="WH_DNA-bd_sf"/>
</dbReference>
<dbReference type="EMBL" id="QWKH01000010">
    <property type="protein sequence ID" value="NBI33988.1"/>
    <property type="molecule type" value="Genomic_DNA"/>
</dbReference>
<dbReference type="Pfam" id="PF00392">
    <property type="entry name" value="GntR"/>
    <property type="match status" value="1"/>
</dbReference>
<evidence type="ECO:0000256" key="2">
    <source>
        <dbReference type="ARBA" id="ARBA00023125"/>
    </source>
</evidence>
<gene>
    <name evidence="5" type="ORF">D1639_02840</name>
</gene>
<evidence type="ECO:0000256" key="3">
    <source>
        <dbReference type="ARBA" id="ARBA00023163"/>
    </source>
</evidence>